<accession>A0ACC2NXN2</accession>
<dbReference type="EMBL" id="CM056742">
    <property type="protein sequence ID" value="KAJ8675906.1"/>
    <property type="molecule type" value="Genomic_DNA"/>
</dbReference>
<organism evidence="1 2">
    <name type="scientific">Eretmocerus hayati</name>
    <dbReference type="NCBI Taxonomy" id="131215"/>
    <lineage>
        <taxon>Eukaryota</taxon>
        <taxon>Metazoa</taxon>
        <taxon>Ecdysozoa</taxon>
        <taxon>Arthropoda</taxon>
        <taxon>Hexapoda</taxon>
        <taxon>Insecta</taxon>
        <taxon>Pterygota</taxon>
        <taxon>Neoptera</taxon>
        <taxon>Endopterygota</taxon>
        <taxon>Hymenoptera</taxon>
        <taxon>Apocrita</taxon>
        <taxon>Proctotrupomorpha</taxon>
        <taxon>Chalcidoidea</taxon>
        <taxon>Aphelinidae</taxon>
        <taxon>Aphelininae</taxon>
        <taxon>Eretmocerus</taxon>
    </lineage>
</organism>
<sequence length="214" mass="24810">MRPPNERDRSRSRSAGRRHDDRRLRDETPERRRTADRDSEELCGANRRSEERHGAERRSEKPRRRSNSPRDPRRRRSPSTSSQRPSVALQNSTSSAGFGRDLPHWLPATVKLCHDEINKIRNNLKLTDKDVKNKVALLAEKEKLLTEMDKTFEKLLAEKDKTLEKLLAEKDKLIKDEEERITELRHIIDSLTNSGVSSWNIPRSRGGYGGPFPN</sequence>
<comment type="caution">
    <text evidence="1">The sequence shown here is derived from an EMBL/GenBank/DDBJ whole genome shotgun (WGS) entry which is preliminary data.</text>
</comment>
<keyword evidence="2" id="KW-1185">Reference proteome</keyword>
<protein>
    <submittedName>
        <fullName evidence="1">Uncharacterized protein</fullName>
    </submittedName>
</protein>
<gene>
    <name evidence="1" type="ORF">QAD02_011692</name>
</gene>
<proteinExistence type="predicted"/>
<evidence type="ECO:0000313" key="2">
    <source>
        <dbReference type="Proteomes" id="UP001239111"/>
    </source>
</evidence>
<evidence type="ECO:0000313" key="1">
    <source>
        <dbReference type="EMBL" id="KAJ8675906.1"/>
    </source>
</evidence>
<reference evidence="1" key="1">
    <citation type="submission" date="2023-04" db="EMBL/GenBank/DDBJ databases">
        <title>A chromosome-level genome assembly of the parasitoid wasp Eretmocerus hayati.</title>
        <authorList>
            <person name="Zhong Y."/>
            <person name="Liu S."/>
            <person name="Liu Y."/>
        </authorList>
    </citation>
    <scope>NUCLEOTIDE SEQUENCE</scope>
    <source>
        <strain evidence="1">ZJU_SS_LIU_2023</strain>
    </source>
</reference>
<name>A0ACC2NXN2_9HYME</name>
<dbReference type="Proteomes" id="UP001239111">
    <property type="component" value="Chromosome 2"/>
</dbReference>